<name>A0AA85KCR6_TRIRE</name>
<evidence type="ECO:0000313" key="3">
    <source>
        <dbReference type="WBParaSite" id="TREG1_85090.2"/>
    </source>
</evidence>
<dbReference type="InterPro" id="IPR037213">
    <property type="entry name" value="Run_dom_sf"/>
</dbReference>
<dbReference type="InterPro" id="IPR006020">
    <property type="entry name" value="PTB/PI_dom"/>
</dbReference>
<reference evidence="3" key="2">
    <citation type="submission" date="2023-11" db="UniProtKB">
        <authorList>
            <consortium name="WormBaseParasite"/>
        </authorList>
    </citation>
    <scope>IDENTIFICATION</scope>
</reference>
<dbReference type="Gene3D" id="1.20.58.900">
    <property type="match status" value="1"/>
</dbReference>
<evidence type="ECO:0000313" key="2">
    <source>
        <dbReference type="Proteomes" id="UP000050795"/>
    </source>
</evidence>
<organism evidence="2 3">
    <name type="scientific">Trichobilharzia regenti</name>
    <name type="common">Nasal bird schistosome</name>
    <dbReference type="NCBI Taxonomy" id="157069"/>
    <lineage>
        <taxon>Eukaryota</taxon>
        <taxon>Metazoa</taxon>
        <taxon>Spiralia</taxon>
        <taxon>Lophotrochozoa</taxon>
        <taxon>Platyhelminthes</taxon>
        <taxon>Trematoda</taxon>
        <taxon>Digenea</taxon>
        <taxon>Strigeidida</taxon>
        <taxon>Schistosomatoidea</taxon>
        <taxon>Schistosomatidae</taxon>
        <taxon>Trichobilharzia</taxon>
    </lineage>
</organism>
<dbReference type="SUPFAM" id="SSF50156">
    <property type="entry name" value="PDZ domain-like"/>
    <property type="match status" value="1"/>
</dbReference>
<dbReference type="Pfam" id="PF02759">
    <property type="entry name" value="RUN"/>
    <property type="match status" value="1"/>
</dbReference>
<dbReference type="CDD" id="cd17682">
    <property type="entry name" value="RUN_RUFY4_like"/>
    <property type="match status" value="1"/>
</dbReference>
<dbReference type="SUPFAM" id="SSF140741">
    <property type="entry name" value="RUN domain-like"/>
    <property type="match status" value="1"/>
</dbReference>
<dbReference type="InterPro" id="IPR036034">
    <property type="entry name" value="PDZ_sf"/>
</dbReference>
<proteinExistence type="predicted"/>
<dbReference type="InterPro" id="IPR011993">
    <property type="entry name" value="PH-like_dom_sf"/>
</dbReference>
<dbReference type="SUPFAM" id="SSF50729">
    <property type="entry name" value="PH domain-like"/>
    <property type="match status" value="1"/>
</dbReference>
<accession>A0AA85KCR6</accession>
<dbReference type="CDD" id="cd13168">
    <property type="entry name" value="PTB_LOC417372"/>
    <property type="match status" value="1"/>
</dbReference>
<dbReference type="PROSITE" id="PS50826">
    <property type="entry name" value="RUN"/>
    <property type="match status" value="1"/>
</dbReference>
<dbReference type="AlphaFoldDB" id="A0AA85KCR6"/>
<sequence>MIEKPIYFEQVKSCIIKFHNEHLEVVTDETHFLQNLCESLESVFRMGLKCGRRLMRRKDYWDWMKKVPQICKEYGIFVHPSYQEAVNHVHKCRSITTIQGRGRLLIRMLLHSGTIDFPFKLMSSHPYLSAEFYEESQSVMGNEILIQIFCSLVSEVSRIPFSLNVANTEFLDETWCLPAFKTFTFVPCKILGARVETVDGHYLVTEVDPGGVVAEDNQITVGDILSTMYGCELHNSGVYLSNLRSLHDGQPVPVGVTKALLPDGRIYPHLKLLLEEHGYINLIMELEKTVQVDSSNNHIKNSFFDQNPWCCFRYIGQCEVGSNGGVNMINRSIISVLNNVKSSDSDTPVHIELGELGVTVWKIQWKEDKIDRADQPLLRHSYPQISSCGRRTDETNYFAYIAGDESCTTASHFICYVFESIDREEARRIISGLSLGFDRTHWTL</sequence>
<dbReference type="InterPro" id="IPR004012">
    <property type="entry name" value="Run_dom"/>
</dbReference>
<dbReference type="PANTHER" id="PTHR46753">
    <property type="entry name" value="FYVE AND COILED-COIL DOMAIN-CONTAINING PROTEIN 1"/>
    <property type="match status" value="1"/>
</dbReference>
<dbReference type="Pfam" id="PF00640">
    <property type="entry name" value="PID"/>
    <property type="match status" value="1"/>
</dbReference>
<feature type="domain" description="RUN" evidence="1">
    <location>
        <begin position="27"/>
        <end position="168"/>
    </location>
</feature>
<dbReference type="Gene3D" id="2.30.29.30">
    <property type="entry name" value="Pleckstrin-homology domain (PH domain)/Phosphotyrosine-binding domain (PTB)"/>
    <property type="match status" value="1"/>
</dbReference>
<keyword evidence="2" id="KW-1185">Reference proteome</keyword>
<dbReference type="PANTHER" id="PTHR46753:SF3">
    <property type="entry name" value="PDZ DOMAIN-CONTAINING PROTEIN"/>
    <property type="match status" value="1"/>
</dbReference>
<protein>
    <recommendedName>
        <fullName evidence="1">RUN domain-containing protein</fullName>
    </recommendedName>
</protein>
<reference evidence="2" key="1">
    <citation type="submission" date="2022-06" db="EMBL/GenBank/DDBJ databases">
        <authorList>
            <person name="Berger JAMES D."/>
            <person name="Berger JAMES D."/>
        </authorList>
    </citation>
    <scope>NUCLEOTIDE SEQUENCE [LARGE SCALE GENOMIC DNA]</scope>
</reference>
<evidence type="ECO:0000259" key="1">
    <source>
        <dbReference type="PROSITE" id="PS50826"/>
    </source>
</evidence>
<dbReference type="Proteomes" id="UP000050795">
    <property type="component" value="Unassembled WGS sequence"/>
</dbReference>
<dbReference type="WBParaSite" id="TREG1_85090.2">
    <property type="protein sequence ID" value="TREG1_85090.2"/>
    <property type="gene ID" value="TREG1_85090"/>
</dbReference>